<evidence type="ECO:0000256" key="2">
    <source>
        <dbReference type="ARBA" id="ARBA00022448"/>
    </source>
</evidence>
<dbReference type="SUPFAM" id="SSF161098">
    <property type="entry name" value="MetI-like"/>
    <property type="match status" value="1"/>
</dbReference>
<evidence type="ECO:0000256" key="7">
    <source>
        <dbReference type="RuleBase" id="RU363032"/>
    </source>
</evidence>
<dbReference type="PROSITE" id="PS50928">
    <property type="entry name" value="ABC_TM1"/>
    <property type="match status" value="1"/>
</dbReference>
<comment type="caution">
    <text evidence="9">The sequence shown here is derived from an EMBL/GenBank/DDBJ whole genome shotgun (WGS) entry which is preliminary data.</text>
</comment>
<keyword evidence="6 7" id="KW-0472">Membrane</keyword>
<dbReference type="InterPro" id="IPR000515">
    <property type="entry name" value="MetI-like"/>
</dbReference>
<keyword evidence="4 7" id="KW-0812">Transmembrane</keyword>
<feature type="domain" description="ABC transmembrane type-1" evidence="8">
    <location>
        <begin position="73"/>
        <end position="282"/>
    </location>
</feature>
<keyword evidence="3" id="KW-1003">Cell membrane</keyword>
<evidence type="ECO:0000256" key="3">
    <source>
        <dbReference type="ARBA" id="ARBA00022475"/>
    </source>
</evidence>
<dbReference type="PANTHER" id="PTHR43744">
    <property type="entry name" value="ABC TRANSPORTER PERMEASE PROTEIN MG189-RELATED-RELATED"/>
    <property type="match status" value="1"/>
</dbReference>
<dbReference type="Gene3D" id="1.10.3720.10">
    <property type="entry name" value="MetI-like"/>
    <property type="match status" value="1"/>
</dbReference>
<keyword evidence="2 7" id="KW-0813">Transport</keyword>
<comment type="subcellular location">
    <subcellularLocation>
        <location evidence="1 7">Cell membrane</location>
        <topology evidence="1 7">Multi-pass membrane protein</topology>
    </subcellularLocation>
</comment>
<feature type="transmembrane region" description="Helical" evidence="7">
    <location>
        <begin position="262"/>
        <end position="282"/>
    </location>
</feature>
<feature type="transmembrane region" description="Helical" evidence="7">
    <location>
        <begin position="73"/>
        <end position="96"/>
    </location>
</feature>
<evidence type="ECO:0000313" key="9">
    <source>
        <dbReference type="EMBL" id="RUT48519.1"/>
    </source>
</evidence>
<organism evidence="9 10">
    <name type="scientific">Paenibacillus anaericanus</name>
    <dbReference type="NCBI Taxonomy" id="170367"/>
    <lineage>
        <taxon>Bacteria</taxon>
        <taxon>Bacillati</taxon>
        <taxon>Bacillota</taxon>
        <taxon>Bacilli</taxon>
        <taxon>Bacillales</taxon>
        <taxon>Paenibacillaceae</taxon>
        <taxon>Paenibacillus</taxon>
    </lineage>
</organism>
<evidence type="ECO:0000256" key="5">
    <source>
        <dbReference type="ARBA" id="ARBA00022989"/>
    </source>
</evidence>
<protein>
    <submittedName>
        <fullName evidence="9">Carbohydrate ABC transporter permease</fullName>
    </submittedName>
</protein>
<evidence type="ECO:0000256" key="1">
    <source>
        <dbReference type="ARBA" id="ARBA00004651"/>
    </source>
</evidence>
<dbReference type="GO" id="GO:0005886">
    <property type="term" value="C:plasma membrane"/>
    <property type="evidence" value="ECO:0007669"/>
    <property type="project" value="UniProtKB-SubCell"/>
</dbReference>
<dbReference type="RefSeq" id="WP_127190113.1">
    <property type="nucleotide sequence ID" value="NZ_JAUSSS010000004.1"/>
</dbReference>
<evidence type="ECO:0000256" key="6">
    <source>
        <dbReference type="ARBA" id="ARBA00023136"/>
    </source>
</evidence>
<proteinExistence type="inferred from homology"/>
<accession>A0A3S1KBZ6</accession>
<comment type="similarity">
    <text evidence="7">Belongs to the binding-protein-dependent transport system permease family.</text>
</comment>
<keyword evidence="10" id="KW-1185">Reference proteome</keyword>
<feature type="transmembrane region" description="Helical" evidence="7">
    <location>
        <begin position="108"/>
        <end position="127"/>
    </location>
</feature>
<gene>
    <name evidence="9" type="ORF">EJP82_00800</name>
</gene>
<evidence type="ECO:0000259" key="8">
    <source>
        <dbReference type="PROSITE" id="PS50928"/>
    </source>
</evidence>
<evidence type="ECO:0000256" key="4">
    <source>
        <dbReference type="ARBA" id="ARBA00022692"/>
    </source>
</evidence>
<feature type="transmembrane region" description="Helical" evidence="7">
    <location>
        <begin position="181"/>
        <end position="206"/>
    </location>
</feature>
<dbReference type="AlphaFoldDB" id="A0A3S1KBZ6"/>
<feature type="transmembrane region" description="Helical" evidence="7">
    <location>
        <begin position="139"/>
        <end position="160"/>
    </location>
</feature>
<dbReference type="Pfam" id="PF00528">
    <property type="entry name" value="BPD_transp_1"/>
    <property type="match status" value="1"/>
</dbReference>
<sequence length="297" mass="33731">MRTINSDRIFMISIYVFLIVMSFVMLYPFWNSVVISFNAGSDTSLGGITFWPREFTLENYKVVFQDKRMMSGFVISILRTVIGTAISITCTAIFAYGMSKKQLIGRKYFMIMCIITMYFSGGLIPAYLINRELGLMDSFWVMVIPNIISVWNMIIFRTFFIELPEGLEESAKIDGCGNWRTFFSIVVPISGPVIATLSLFAAVWHWNDWFTASIYITSEHLMPIQTLLQQILSSNIMSEQMMQTNAAAQGHMASMQSVTTKSLTMSTMLVATVPILLVYPFLQKYFTKGVMIGSIKE</sequence>
<dbReference type="EMBL" id="RZNY01000001">
    <property type="protein sequence ID" value="RUT48519.1"/>
    <property type="molecule type" value="Genomic_DNA"/>
</dbReference>
<dbReference type="GO" id="GO:0055085">
    <property type="term" value="P:transmembrane transport"/>
    <property type="evidence" value="ECO:0007669"/>
    <property type="project" value="InterPro"/>
</dbReference>
<dbReference type="PANTHER" id="PTHR43744:SF9">
    <property type="entry name" value="POLYGALACTURONAN_RHAMNOGALACTURONAN TRANSPORT SYSTEM PERMEASE PROTEIN YTCP"/>
    <property type="match status" value="1"/>
</dbReference>
<dbReference type="OrthoDB" id="9810086at2"/>
<name>A0A3S1KBZ6_9BACL</name>
<reference evidence="9 10" key="1">
    <citation type="submission" date="2018-12" db="EMBL/GenBank/DDBJ databases">
        <authorList>
            <person name="Sun L."/>
            <person name="Chen Z."/>
        </authorList>
    </citation>
    <scope>NUCLEOTIDE SEQUENCE [LARGE SCALE GENOMIC DNA]</scope>
    <source>
        <strain evidence="9 10">DSM 15890</strain>
    </source>
</reference>
<dbReference type="InterPro" id="IPR035906">
    <property type="entry name" value="MetI-like_sf"/>
</dbReference>
<feature type="transmembrane region" description="Helical" evidence="7">
    <location>
        <begin position="12"/>
        <end position="30"/>
    </location>
</feature>
<dbReference type="Proteomes" id="UP000279446">
    <property type="component" value="Unassembled WGS sequence"/>
</dbReference>
<evidence type="ECO:0000313" key="10">
    <source>
        <dbReference type="Proteomes" id="UP000279446"/>
    </source>
</evidence>
<keyword evidence="5 7" id="KW-1133">Transmembrane helix</keyword>
<dbReference type="CDD" id="cd06261">
    <property type="entry name" value="TM_PBP2"/>
    <property type="match status" value="1"/>
</dbReference>